<evidence type="ECO:0008006" key="4">
    <source>
        <dbReference type="Google" id="ProtNLM"/>
    </source>
</evidence>
<dbReference type="OrthoDB" id="574606at2"/>
<dbReference type="Proteomes" id="UP000000268">
    <property type="component" value="Chromosome"/>
</dbReference>
<keyword evidence="1" id="KW-1133">Transmembrane helix</keyword>
<evidence type="ECO:0000313" key="2">
    <source>
        <dbReference type="EMBL" id="ABW29478.1"/>
    </source>
</evidence>
<dbReference type="KEGG" id="amr:AM1_4501"/>
<proteinExistence type="predicted"/>
<dbReference type="EMBL" id="CP000828">
    <property type="protein sequence ID" value="ABW29478.1"/>
    <property type="molecule type" value="Genomic_DNA"/>
</dbReference>
<evidence type="ECO:0000313" key="3">
    <source>
        <dbReference type="Proteomes" id="UP000000268"/>
    </source>
</evidence>
<feature type="transmembrane region" description="Helical" evidence="1">
    <location>
        <begin position="12"/>
        <end position="29"/>
    </location>
</feature>
<reference evidence="2 3" key="1">
    <citation type="journal article" date="2008" name="Proc. Natl. Acad. Sci. U.S.A.">
        <title>Niche adaptation and genome expansion in the chlorophyll d-producing cyanobacterium Acaryochloris marina.</title>
        <authorList>
            <person name="Swingley W.D."/>
            <person name="Chen M."/>
            <person name="Cheung P.C."/>
            <person name="Conrad A.L."/>
            <person name="Dejesa L.C."/>
            <person name="Hao J."/>
            <person name="Honchak B.M."/>
            <person name="Karbach L.E."/>
            <person name="Kurdoglu A."/>
            <person name="Lahiri S."/>
            <person name="Mastrian S.D."/>
            <person name="Miyashita H."/>
            <person name="Page L."/>
            <person name="Ramakrishna P."/>
            <person name="Satoh S."/>
            <person name="Sattley W.M."/>
            <person name="Shimada Y."/>
            <person name="Taylor H.L."/>
            <person name="Tomo T."/>
            <person name="Tsuchiya T."/>
            <person name="Wang Z.T."/>
            <person name="Raymond J."/>
            <person name="Mimuro M."/>
            <person name="Blankenship R.E."/>
            <person name="Touchman J.W."/>
        </authorList>
    </citation>
    <scope>NUCLEOTIDE SEQUENCE [LARGE SCALE GENOMIC DNA]</scope>
    <source>
        <strain evidence="3">MBIC 11017</strain>
    </source>
</reference>
<dbReference type="HOGENOM" id="CLU_200938_2_0_3"/>
<keyword evidence="1" id="KW-0472">Membrane</keyword>
<feature type="transmembrane region" description="Helical" evidence="1">
    <location>
        <begin position="35"/>
        <end position="56"/>
    </location>
</feature>
<name>B0CG31_ACAM1</name>
<organism evidence="2 3">
    <name type="scientific">Acaryochloris marina (strain MBIC 11017)</name>
    <dbReference type="NCBI Taxonomy" id="329726"/>
    <lineage>
        <taxon>Bacteria</taxon>
        <taxon>Bacillati</taxon>
        <taxon>Cyanobacteriota</taxon>
        <taxon>Cyanophyceae</taxon>
        <taxon>Acaryochloridales</taxon>
        <taxon>Acaryochloridaceae</taxon>
        <taxon>Acaryochloris</taxon>
    </lineage>
</organism>
<dbReference type="AlphaFoldDB" id="B0CG31"/>
<dbReference type="RefSeq" id="WP_010472003.1">
    <property type="nucleotide sequence ID" value="NC_009925.1"/>
</dbReference>
<sequence>MGQFARSWAAKWFFFFLSGAIAVYVLRGLEVITFFPGFVIWGLVLLAILAGLLAALENLR</sequence>
<protein>
    <recommendedName>
        <fullName evidence="4">DUF4175 domain-containing protein</fullName>
    </recommendedName>
</protein>
<accession>B0CG31</accession>
<gene>
    <name evidence="2" type="ordered locus">AM1_4501</name>
</gene>
<keyword evidence="3" id="KW-1185">Reference proteome</keyword>
<keyword evidence="1" id="KW-0812">Transmembrane</keyword>
<evidence type="ECO:0000256" key="1">
    <source>
        <dbReference type="SAM" id="Phobius"/>
    </source>
</evidence>